<dbReference type="Proteomes" id="UP000808914">
    <property type="component" value="Unassembled WGS sequence"/>
</dbReference>
<evidence type="ECO:0000259" key="1">
    <source>
        <dbReference type="SMART" id="SM00849"/>
    </source>
</evidence>
<sequence length="218" mass="24181">MTLTSDFTGHQMTIHPTLVWDEDHVILVDTGMPGMAEQIRTEMEKAGVPFDKLTTVVLTHQDFDHIGGLPDIIQQSNNSIEVIAHEADKPYIEGEKLLMKMDRDRAEKMAPPKAKVDKTVADQEELPYCGGIRVIYTPGHTPGHISLYLENSKTLITGDAIVSENGRLIGPNPQFTPDMALALQSIKKFAAYDIQSVICYHGGLCTNNVNQQLRDLVK</sequence>
<organism evidence="2 3">
    <name type="scientific">Scopulibacillus daqui</name>
    <dbReference type="NCBI Taxonomy" id="1469162"/>
    <lineage>
        <taxon>Bacteria</taxon>
        <taxon>Bacillati</taxon>
        <taxon>Bacillota</taxon>
        <taxon>Bacilli</taxon>
        <taxon>Bacillales</taxon>
        <taxon>Sporolactobacillaceae</taxon>
        <taxon>Scopulibacillus</taxon>
    </lineage>
</organism>
<feature type="domain" description="Metallo-beta-lactamase" evidence="1">
    <location>
        <begin position="13"/>
        <end position="201"/>
    </location>
</feature>
<proteinExistence type="predicted"/>
<reference evidence="2 3" key="1">
    <citation type="submission" date="2021-01" db="EMBL/GenBank/DDBJ databases">
        <title>Genomic Encyclopedia of Type Strains, Phase IV (KMG-IV): sequencing the most valuable type-strain genomes for metagenomic binning, comparative biology and taxonomic classification.</title>
        <authorList>
            <person name="Goeker M."/>
        </authorList>
    </citation>
    <scope>NUCLEOTIDE SEQUENCE [LARGE SCALE GENOMIC DNA]</scope>
    <source>
        <strain evidence="2 3">DSM 28236</strain>
    </source>
</reference>
<dbReference type="SMART" id="SM00849">
    <property type="entry name" value="Lactamase_B"/>
    <property type="match status" value="1"/>
</dbReference>
<dbReference type="PANTHER" id="PTHR42951:SF15">
    <property type="entry name" value="METALLO-BETA-LACTAMASE SUPERFAMILY PROTEIN"/>
    <property type="match status" value="1"/>
</dbReference>
<evidence type="ECO:0000313" key="2">
    <source>
        <dbReference type="EMBL" id="MBM7645145.1"/>
    </source>
</evidence>
<dbReference type="InterPro" id="IPR036866">
    <property type="entry name" value="RibonucZ/Hydroxyglut_hydro"/>
</dbReference>
<dbReference type="SUPFAM" id="SSF56281">
    <property type="entry name" value="Metallo-hydrolase/oxidoreductase"/>
    <property type="match status" value="1"/>
</dbReference>
<accession>A0ABS2PZK0</accession>
<dbReference type="InterPro" id="IPR050855">
    <property type="entry name" value="NDM-1-like"/>
</dbReference>
<protein>
    <submittedName>
        <fullName evidence="2">Glyoxylase-like metal-dependent hydrolase (Beta-lactamase superfamily II)</fullName>
    </submittedName>
</protein>
<comment type="caution">
    <text evidence="2">The sequence shown here is derived from an EMBL/GenBank/DDBJ whole genome shotgun (WGS) entry which is preliminary data.</text>
</comment>
<dbReference type="PANTHER" id="PTHR42951">
    <property type="entry name" value="METALLO-BETA-LACTAMASE DOMAIN-CONTAINING"/>
    <property type="match status" value="1"/>
</dbReference>
<evidence type="ECO:0000313" key="3">
    <source>
        <dbReference type="Proteomes" id="UP000808914"/>
    </source>
</evidence>
<dbReference type="EMBL" id="JAFBER010000006">
    <property type="protein sequence ID" value="MBM7645145.1"/>
    <property type="molecule type" value="Genomic_DNA"/>
</dbReference>
<keyword evidence="3" id="KW-1185">Reference proteome</keyword>
<dbReference type="InterPro" id="IPR001279">
    <property type="entry name" value="Metallo-B-lactamas"/>
</dbReference>
<dbReference type="Gene3D" id="3.60.15.10">
    <property type="entry name" value="Ribonuclease Z/Hydroxyacylglutathione hydrolase-like"/>
    <property type="match status" value="1"/>
</dbReference>
<gene>
    <name evidence="2" type="ORF">JOD45_001356</name>
</gene>
<dbReference type="CDD" id="cd07721">
    <property type="entry name" value="yflN-like_MBL-fold"/>
    <property type="match status" value="1"/>
</dbReference>
<name>A0ABS2PZK0_9BACL</name>
<dbReference type="Pfam" id="PF00753">
    <property type="entry name" value="Lactamase_B"/>
    <property type="match status" value="1"/>
</dbReference>